<evidence type="ECO:0000313" key="3">
    <source>
        <dbReference type="Proteomes" id="UP000273675"/>
    </source>
</evidence>
<protein>
    <submittedName>
        <fullName evidence="2">Uncharacterized protein DUF2730</fullName>
    </submittedName>
</protein>
<dbReference type="EMBL" id="RBIM01000001">
    <property type="protein sequence ID" value="RKR03591.1"/>
    <property type="molecule type" value="Genomic_DNA"/>
</dbReference>
<keyword evidence="1" id="KW-0812">Transmembrane</keyword>
<name>A0A495DMV2_9PROT</name>
<dbReference type="OrthoDB" id="7857886at2"/>
<keyword evidence="1" id="KW-1133">Transmembrane helix</keyword>
<accession>A0A495DMV2</accession>
<dbReference type="Pfam" id="PF10805">
    <property type="entry name" value="DUF2730"/>
    <property type="match status" value="1"/>
</dbReference>
<reference evidence="2 3" key="1">
    <citation type="submission" date="2018-10" db="EMBL/GenBank/DDBJ databases">
        <title>Genomic Encyclopedia of Type Strains, Phase IV (KMG-IV): sequencing the most valuable type-strain genomes for metagenomic binning, comparative biology and taxonomic classification.</title>
        <authorList>
            <person name="Goeker M."/>
        </authorList>
    </citation>
    <scope>NUCLEOTIDE SEQUENCE [LARGE SCALE GENOMIC DNA]</scope>
    <source>
        <strain evidence="2 3">DSM 4734</strain>
    </source>
</reference>
<evidence type="ECO:0000313" key="2">
    <source>
        <dbReference type="EMBL" id="RKR03591.1"/>
    </source>
</evidence>
<proteinExistence type="predicted"/>
<dbReference type="InterPro" id="IPR020269">
    <property type="entry name" value="Phage_Mu_Releasin"/>
</dbReference>
<dbReference type="AlphaFoldDB" id="A0A495DMV2"/>
<organism evidence="2 3">
    <name type="scientific">Maricaulis maris</name>
    <dbReference type="NCBI Taxonomy" id="74318"/>
    <lineage>
        <taxon>Bacteria</taxon>
        <taxon>Pseudomonadati</taxon>
        <taxon>Pseudomonadota</taxon>
        <taxon>Alphaproteobacteria</taxon>
        <taxon>Maricaulales</taxon>
        <taxon>Maricaulaceae</taxon>
        <taxon>Maricaulis</taxon>
    </lineage>
</organism>
<dbReference type="RefSeq" id="WP_121209572.1">
    <property type="nucleotide sequence ID" value="NZ_RBIM01000001.1"/>
</dbReference>
<feature type="transmembrane region" description="Helical" evidence="1">
    <location>
        <begin position="6"/>
        <end position="25"/>
    </location>
</feature>
<gene>
    <name evidence="2" type="ORF">C7435_0027</name>
</gene>
<evidence type="ECO:0000256" key="1">
    <source>
        <dbReference type="SAM" id="Phobius"/>
    </source>
</evidence>
<dbReference type="Proteomes" id="UP000273675">
    <property type="component" value="Unassembled WGS sequence"/>
</dbReference>
<sequence>MDEVKGWAGVLATLLSIGSIVYTWLTATGRANGAKLDEHGAALADHDRRIQAVEVELKHLPTKEDVAEVKLAISELNGRLGRIEESGQGTSRAVRRIEEYLLKERG</sequence>
<keyword evidence="1" id="KW-0472">Membrane</keyword>
<comment type="caution">
    <text evidence="2">The sequence shown here is derived from an EMBL/GenBank/DDBJ whole genome shotgun (WGS) entry which is preliminary data.</text>
</comment>